<gene>
    <name evidence="1" type="ORF">CLV32_0182</name>
</gene>
<dbReference type="Gene3D" id="2.130.10.10">
    <property type="entry name" value="YVTN repeat-like/Quinoprotein amine dehydrogenase"/>
    <property type="match status" value="1"/>
</dbReference>
<dbReference type="AlphaFoldDB" id="A0A4R6IPH0"/>
<dbReference type="EMBL" id="SNWM01000001">
    <property type="protein sequence ID" value="TDO23896.1"/>
    <property type="molecule type" value="Genomic_DNA"/>
</dbReference>
<dbReference type="OrthoDB" id="9783700at2"/>
<dbReference type="GO" id="GO:0016603">
    <property type="term" value="F:glutaminyl-peptide cyclotransferase activity"/>
    <property type="evidence" value="ECO:0007669"/>
    <property type="project" value="InterPro"/>
</dbReference>
<accession>A0A4R6IPH0</accession>
<proteinExistence type="predicted"/>
<evidence type="ECO:0000313" key="1">
    <source>
        <dbReference type="EMBL" id="TDO23896.1"/>
    </source>
</evidence>
<dbReference type="Pfam" id="PF05096">
    <property type="entry name" value="Glu_cyclase_2"/>
    <property type="match status" value="1"/>
</dbReference>
<dbReference type="InterPro" id="IPR015943">
    <property type="entry name" value="WD40/YVTN_repeat-like_dom_sf"/>
</dbReference>
<dbReference type="InterPro" id="IPR011044">
    <property type="entry name" value="Quino_amine_DH_bsu"/>
</dbReference>
<dbReference type="Proteomes" id="UP000295499">
    <property type="component" value="Unassembled WGS sequence"/>
</dbReference>
<name>A0A4R6IPH0_9SPHI</name>
<keyword evidence="1" id="KW-0808">Transferase</keyword>
<keyword evidence="2" id="KW-1185">Reference proteome</keyword>
<organism evidence="1 2">
    <name type="scientific">Pedobacter duraquae</name>
    <dbReference type="NCBI Taxonomy" id="425511"/>
    <lineage>
        <taxon>Bacteria</taxon>
        <taxon>Pseudomonadati</taxon>
        <taxon>Bacteroidota</taxon>
        <taxon>Sphingobacteriia</taxon>
        <taxon>Sphingobacteriales</taxon>
        <taxon>Sphingobacteriaceae</taxon>
        <taxon>Pedobacter</taxon>
    </lineage>
</organism>
<reference evidence="1 2" key="1">
    <citation type="submission" date="2019-03" db="EMBL/GenBank/DDBJ databases">
        <title>Genomic Encyclopedia of Archaeal and Bacterial Type Strains, Phase II (KMG-II): from individual species to whole genera.</title>
        <authorList>
            <person name="Goeker M."/>
        </authorList>
    </citation>
    <scope>NUCLEOTIDE SEQUENCE [LARGE SCALE GENOMIC DNA]</scope>
    <source>
        <strain evidence="1 2">DSM 19034</strain>
    </source>
</reference>
<comment type="caution">
    <text evidence="1">The sequence shown here is derived from an EMBL/GenBank/DDBJ whole genome shotgun (WGS) entry which is preliminary data.</text>
</comment>
<protein>
    <submittedName>
        <fullName evidence="1">Glutamine cyclotransferase</fullName>
    </submittedName>
</protein>
<sequence length="285" mass="32204">MNNYFGQMKKIAIVVFIVLNIGCTQKREPDGSIAVDDSITNNTPILSFFVQNSFPHDSSLFTEGLFIKDGLMYESTGAPVEFPDTRSEIGLIDLKTGKFSPKIEIDRKIYFGEGIAMLNNKLYQLTYKNQQGFIYDAKSYQRLRDFKYANAEGWGLTTDGKSLIMSDGTANLTWIDPNTLKPLKTLQVTERGVALSQINELEYAHDLIYANVWQTNYIVQIDPKNGQVLGKMDLSSVVAEQLKDNPDAQELNGIAFDTDKHKFYITGKMWSKVYELDFPGLKAKD</sequence>
<evidence type="ECO:0000313" key="2">
    <source>
        <dbReference type="Proteomes" id="UP000295499"/>
    </source>
</evidence>
<dbReference type="SUPFAM" id="SSF50969">
    <property type="entry name" value="YVTN repeat-like/Quinoprotein amine dehydrogenase"/>
    <property type="match status" value="1"/>
</dbReference>
<dbReference type="PANTHER" id="PTHR31270">
    <property type="entry name" value="GLUTAMINYL-PEPTIDE CYCLOTRANSFERASE"/>
    <property type="match status" value="1"/>
</dbReference>
<dbReference type="PANTHER" id="PTHR31270:SF1">
    <property type="entry name" value="GLUTAMINYL-PEPTIDE CYCLOTRANSFERASE"/>
    <property type="match status" value="1"/>
</dbReference>
<dbReference type="InterPro" id="IPR007788">
    <property type="entry name" value="QCT"/>
</dbReference>